<keyword evidence="3" id="KW-0067">ATP-binding</keyword>
<evidence type="ECO:0000256" key="2">
    <source>
        <dbReference type="ARBA" id="ARBA00022741"/>
    </source>
</evidence>
<feature type="non-terminal residue" evidence="5">
    <location>
        <position position="47"/>
    </location>
</feature>
<dbReference type="PANTHER" id="PTHR43024:SF1">
    <property type="entry name" value="UDP-N-ACETYLMURAMOYL-TRIPEPTIDE--D-ALANYL-D-ALANINE LIGASE"/>
    <property type="match status" value="1"/>
</dbReference>
<evidence type="ECO:0000313" key="6">
    <source>
        <dbReference type="Proteomes" id="UP000231634"/>
    </source>
</evidence>
<protein>
    <recommendedName>
        <fullName evidence="4">Mur ligase central domain-containing protein</fullName>
    </recommendedName>
</protein>
<accession>A0A2M7X658</accession>
<dbReference type="SUPFAM" id="SSF53623">
    <property type="entry name" value="MurD-like peptide ligases, catalytic domain"/>
    <property type="match status" value="1"/>
</dbReference>
<dbReference type="InterPro" id="IPR051046">
    <property type="entry name" value="MurCDEF_CellWall_CoF430Synth"/>
</dbReference>
<keyword evidence="2" id="KW-0547">Nucleotide-binding</keyword>
<feature type="domain" description="Mur ligase central" evidence="4">
    <location>
        <begin position="9"/>
        <end position="46"/>
    </location>
</feature>
<sequence length="47" mass="5097">RFEPDIIAITGSVGKTSAKEAIYAVLQNHKRARKSSGNLNNELGMPL</sequence>
<dbReference type="Gene3D" id="3.40.1190.10">
    <property type="entry name" value="Mur-like, catalytic domain"/>
    <property type="match status" value="1"/>
</dbReference>
<dbReference type="GO" id="GO:0016881">
    <property type="term" value="F:acid-amino acid ligase activity"/>
    <property type="evidence" value="ECO:0007669"/>
    <property type="project" value="InterPro"/>
</dbReference>
<dbReference type="EMBL" id="PFWX01000033">
    <property type="protein sequence ID" value="PJA41627.1"/>
    <property type="molecule type" value="Genomic_DNA"/>
</dbReference>
<organism evidence="5 6">
    <name type="scientific">Candidatus Wolfebacteria bacterium CG_4_9_14_3_um_filter_37_9</name>
    <dbReference type="NCBI Taxonomy" id="1975065"/>
    <lineage>
        <taxon>Bacteria</taxon>
        <taxon>Candidatus Wolfeibacteriota</taxon>
    </lineage>
</organism>
<dbReference type="PANTHER" id="PTHR43024">
    <property type="entry name" value="UDP-N-ACETYLMURAMOYL-TRIPEPTIDE--D-ALANYL-D-ALANINE LIGASE"/>
    <property type="match status" value="1"/>
</dbReference>
<evidence type="ECO:0000256" key="1">
    <source>
        <dbReference type="ARBA" id="ARBA00022598"/>
    </source>
</evidence>
<evidence type="ECO:0000256" key="3">
    <source>
        <dbReference type="ARBA" id="ARBA00022840"/>
    </source>
</evidence>
<dbReference type="InterPro" id="IPR013221">
    <property type="entry name" value="Mur_ligase_cen"/>
</dbReference>
<dbReference type="Pfam" id="PF08245">
    <property type="entry name" value="Mur_ligase_M"/>
    <property type="match status" value="1"/>
</dbReference>
<dbReference type="InterPro" id="IPR036565">
    <property type="entry name" value="Mur-like_cat_sf"/>
</dbReference>
<dbReference type="AlphaFoldDB" id="A0A2M7X658"/>
<evidence type="ECO:0000313" key="5">
    <source>
        <dbReference type="EMBL" id="PJA41627.1"/>
    </source>
</evidence>
<evidence type="ECO:0000259" key="4">
    <source>
        <dbReference type="Pfam" id="PF08245"/>
    </source>
</evidence>
<proteinExistence type="predicted"/>
<reference evidence="6" key="1">
    <citation type="submission" date="2017-09" db="EMBL/GenBank/DDBJ databases">
        <title>Depth-based differentiation of microbial function through sediment-hosted aquifers and enrichment of novel symbionts in the deep terrestrial subsurface.</title>
        <authorList>
            <person name="Probst A.J."/>
            <person name="Ladd B."/>
            <person name="Jarett J.K."/>
            <person name="Geller-Mcgrath D.E."/>
            <person name="Sieber C.M.K."/>
            <person name="Emerson J.B."/>
            <person name="Anantharaman K."/>
            <person name="Thomas B.C."/>
            <person name="Malmstrom R."/>
            <person name="Stieglmeier M."/>
            <person name="Klingl A."/>
            <person name="Woyke T."/>
            <person name="Ryan C.M."/>
            <person name="Banfield J.F."/>
        </authorList>
    </citation>
    <scope>NUCLEOTIDE SEQUENCE [LARGE SCALE GENOMIC DNA]</scope>
</reference>
<name>A0A2M7X658_9BACT</name>
<feature type="non-terminal residue" evidence="5">
    <location>
        <position position="1"/>
    </location>
</feature>
<dbReference type="Proteomes" id="UP000231634">
    <property type="component" value="Unassembled WGS sequence"/>
</dbReference>
<gene>
    <name evidence="5" type="ORF">CO177_01270</name>
</gene>
<comment type="caution">
    <text evidence="5">The sequence shown here is derived from an EMBL/GenBank/DDBJ whole genome shotgun (WGS) entry which is preliminary data.</text>
</comment>
<keyword evidence="1" id="KW-0436">Ligase</keyword>
<dbReference type="GO" id="GO:0005524">
    <property type="term" value="F:ATP binding"/>
    <property type="evidence" value="ECO:0007669"/>
    <property type="project" value="UniProtKB-KW"/>
</dbReference>